<dbReference type="eggNOG" id="ENOG502SWYU">
    <property type="taxonomic scope" value="Eukaryota"/>
</dbReference>
<dbReference type="HOGENOM" id="CLU_1796323_0_0_1"/>
<sequence>MFANAKVLVLLLAAELSAANVVARTDSGLEIIDLSDPVAAAAAGHGCAAPGAVNGQCGRYYRSGGCNDQIGSIDPGDCEGKCYKHPAGIRSVKAIGDGTYGTNCQLFSDEKCSDGKELGETGNAIFVTDQRCYTAPGDKKGKSFRCWFKC</sequence>
<organism evidence="2 3">
    <name type="scientific">Phaeoacremonium minimum (strain UCR-PA7)</name>
    <name type="common">Esca disease fungus</name>
    <name type="synonym">Togninia minima</name>
    <dbReference type="NCBI Taxonomy" id="1286976"/>
    <lineage>
        <taxon>Eukaryota</taxon>
        <taxon>Fungi</taxon>
        <taxon>Dikarya</taxon>
        <taxon>Ascomycota</taxon>
        <taxon>Pezizomycotina</taxon>
        <taxon>Sordariomycetes</taxon>
        <taxon>Sordariomycetidae</taxon>
        <taxon>Togniniales</taxon>
        <taxon>Togniniaceae</taxon>
        <taxon>Phaeoacremonium</taxon>
    </lineage>
</organism>
<protein>
    <submittedName>
        <fullName evidence="2">Uncharacterized protein</fullName>
    </submittedName>
</protein>
<dbReference type="EMBL" id="KB933061">
    <property type="protein sequence ID" value="EOO00670.1"/>
    <property type="molecule type" value="Genomic_DNA"/>
</dbReference>
<keyword evidence="1" id="KW-0732">Signal</keyword>
<dbReference type="AlphaFoldDB" id="R8BN09"/>
<keyword evidence="3" id="KW-1185">Reference proteome</keyword>
<dbReference type="Proteomes" id="UP000014074">
    <property type="component" value="Unassembled WGS sequence"/>
</dbReference>
<evidence type="ECO:0000313" key="3">
    <source>
        <dbReference type="Proteomes" id="UP000014074"/>
    </source>
</evidence>
<accession>R8BN09</accession>
<dbReference type="OrthoDB" id="2986332at2759"/>
<evidence type="ECO:0000256" key="1">
    <source>
        <dbReference type="SAM" id="SignalP"/>
    </source>
</evidence>
<dbReference type="GeneID" id="19324191"/>
<dbReference type="KEGG" id="tmn:UCRPA7_3806"/>
<feature type="signal peptide" evidence="1">
    <location>
        <begin position="1"/>
        <end position="19"/>
    </location>
</feature>
<evidence type="ECO:0000313" key="2">
    <source>
        <dbReference type="EMBL" id="EOO00670.1"/>
    </source>
</evidence>
<name>R8BN09_PHAM7</name>
<proteinExistence type="predicted"/>
<gene>
    <name evidence="2" type="ORF">UCRPA7_3806</name>
</gene>
<feature type="chain" id="PRO_5004462882" evidence="1">
    <location>
        <begin position="20"/>
        <end position="150"/>
    </location>
</feature>
<dbReference type="RefSeq" id="XP_007914370.1">
    <property type="nucleotide sequence ID" value="XM_007916179.1"/>
</dbReference>
<reference evidence="3" key="1">
    <citation type="journal article" date="2013" name="Genome Announc.">
        <title>Draft genome sequence of the ascomycete Phaeoacremonium aleophilum strain UCR-PA7, a causal agent of the esca disease complex in grapevines.</title>
        <authorList>
            <person name="Blanco-Ulate B."/>
            <person name="Rolshausen P."/>
            <person name="Cantu D."/>
        </authorList>
    </citation>
    <scope>NUCLEOTIDE SEQUENCE [LARGE SCALE GENOMIC DNA]</scope>
    <source>
        <strain evidence="3">UCR-PA7</strain>
    </source>
</reference>